<accession>A0A7U5RYL6</accession>
<evidence type="ECO:0000313" key="5">
    <source>
        <dbReference type="Proteomes" id="UP000198286"/>
    </source>
</evidence>
<dbReference type="EMBL" id="CP015268">
    <property type="protein sequence ID" value="ASL18206.1"/>
    <property type="molecule type" value="Genomic_DNA"/>
</dbReference>
<keyword evidence="2" id="KW-0576">Peroxisome</keyword>
<dbReference type="SUPFAM" id="SSF52096">
    <property type="entry name" value="ClpP/crotonase"/>
    <property type="match status" value="1"/>
</dbReference>
<keyword evidence="4" id="KW-0614">Plasmid</keyword>
<dbReference type="InterPro" id="IPR051053">
    <property type="entry name" value="ECH/Chromodomain_protein"/>
</dbReference>
<comment type="subcellular location">
    <subcellularLocation>
        <location evidence="1">Peroxisome</location>
    </subcellularLocation>
</comment>
<proteinExistence type="predicted"/>
<dbReference type="PANTHER" id="PTHR43684">
    <property type="match status" value="1"/>
</dbReference>
<evidence type="ECO:0000313" key="4">
    <source>
        <dbReference type="EMBL" id="ASL18206.1"/>
    </source>
</evidence>
<dbReference type="GO" id="GO:0004165">
    <property type="term" value="F:delta(3)-delta(2)-enoyl-CoA isomerase activity"/>
    <property type="evidence" value="ECO:0007669"/>
    <property type="project" value="UniProtKB-ARBA"/>
</dbReference>
<evidence type="ECO:0000256" key="1">
    <source>
        <dbReference type="ARBA" id="ARBA00004275"/>
    </source>
</evidence>
<dbReference type="AlphaFoldDB" id="A0A7U5RYL6"/>
<dbReference type="InterPro" id="IPR029045">
    <property type="entry name" value="ClpP/crotonase-like_dom_sf"/>
</dbReference>
<name>A0A7U5RYL6_MYCIT</name>
<sequence>MSAFFPPYNASLFRALLGVRVAYMLHERRDGAVAWLTFDRPERLNAFTAAGYQELRVTLQRLARDDAARAVVLTGRGRAFSAGADRSLLDAAAPDTVRQHAGDEFLLLLDVLGGFEKPLLGAVNGVAVGFGCTLLLYCDLVLLAETARLRFPFTALGIAPEAGSSALLSTRMRWADAMWAMLSSEWIDAAAAFRTGLAWRVVPDAELVEQVSSAATLISTHDPNAVAATKRLMTSGRRNAALDAISRELTEMQALRRP</sequence>
<dbReference type="InterPro" id="IPR001753">
    <property type="entry name" value="Enoyl-CoA_hydra/iso"/>
</dbReference>
<evidence type="ECO:0000256" key="2">
    <source>
        <dbReference type="ARBA" id="ARBA00023140"/>
    </source>
</evidence>
<dbReference type="Pfam" id="PF00378">
    <property type="entry name" value="ECH_1"/>
    <property type="match status" value="1"/>
</dbReference>
<dbReference type="Gene3D" id="3.90.226.10">
    <property type="entry name" value="2-enoyl-CoA Hydratase, Chain A, domain 1"/>
    <property type="match status" value="1"/>
</dbReference>
<keyword evidence="3 4" id="KW-0413">Isomerase</keyword>
<gene>
    <name evidence="4" type="ORF">MYCOZU2_05861</name>
</gene>
<dbReference type="PANTHER" id="PTHR43684:SF1">
    <property type="entry name" value="ENOYL-COA DELTA ISOMERASE 2"/>
    <property type="match status" value="1"/>
</dbReference>
<dbReference type="Proteomes" id="UP000198286">
    <property type="component" value="Plasmid unnamed 1"/>
</dbReference>
<protein>
    <submittedName>
        <fullName evidence="4">Enoyl-CoA hydratase/isomerase</fullName>
    </submittedName>
</protein>
<organism evidence="4 5">
    <name type="scientific">Mycobacterium intracellulare subsp. chimaera</name>
    <dbReference type="NCBI Taxonomy" id="222805"/>
    <lineage>
        <taxon>Bacteria</taxon>
        <taxon>Bacillati</taxon>
        <taxon>Actinomycetota</taxon>
        <taxon>Actinomycetes</taxon>
        <taxon>Mycobacteriales</taxon>
        <taxon>Mycobacteriaceae</taxon>
        <taxon>Mycobacterium</taxon>
        <taxon>Mycobacterium avium complex (MAC)</taxon>
    </lineage>
</organism>
<geneLocation type="plasmid" evidence="4 5">
    <name>unnamed 1</name>
</geneLocation>
<evidence type="ECO:0000256" key="3">
    <source>
        <dbReference type="ARBA" id="ARBA00023235"/>
    </source>
</evidence>
<reference evidence="4 5" key="1">
    <citation type="journal article" date="2017" name="Lancet Infect. Dis.">
        <title>Global outbreak of severe Mycobacterium chimaera disease after cardiac surgery: a molecular epidemiological study.</title>
        <authorList>
            <person name="van Ingen J."/>
            <person name="Kohl T."/>
            <person name="Kranzer K."/>
            <person name="Hasse B."/>
            <person name="Keller P."/>
            <person name="Szafranska A."/>
            <person name="Hillemann D."/>
            <person name="Chand M."/>
            <person name="Schreiber P."/>
            <person name="Sommerstein R."/>
            <person name="Berger C."/>
            <person name="Genoni M."/>
            <person name="Ruegg C."/>
            <person name="Troillet N."/>
            <person name="Widmer A.F."/>
            <person name="Becker S.L."/>
            <person name="Herrmann M."/>
            <person name="Eckmanns T."/>
            <person name="Haller S."/>
            <person name="Hoeller C."/>
            <person name="Debast S.B."/>
            <person name="Wolfhagen M.J."/>
            <person name="Hopman J."/>
            <person name="Kluytmans J."/>
            <person name="Langelaar M."/>
            <person name="Notermans D.W."/>
            <person name="ten Oever J."/>
            <person name="van den Barselaar P."/>
            <person name="Vonk A.B.A."/>
            <person name="Vos M.C."/>
            <person name="Ahmed N."/>
            <person name="Brown T."/>
            <person name="Crook D."/>
            <person name="Lamagni T."/>
            <person name="Phin N."/>
            <person name="Smith E.G."/>
            <person name="Zambon M."/>
            <person name="Serr A."/>
            <person name="Goetting T."/>
            <person name="Ebner W."/>
            <person name="Thuermer A."/>
            <person name="Utpatel C."/>
            <person name="Sproer C."/>
            <person name="Bunk B."/>
            <person name="Nubel U."/>
            <person name="Bloemberg G."/>
            <person name="Bottger E."/>
            <person name="Niemann S."/>
            <person name="Wagner D."/>
            <person name="Sax H."/>
        </authorList>
    </citation>
    <scope>NUCLEOTIDE SEQUENCE [LARGE SCALE GENOMIC DNA]</scope>
    <source>
        <strain evidence="4 5">ZUERICH-2</strain>
        <plasmid evidence="4 5">unnamed 1</plasmid>
    </source>
</reference>
<dbReference type="CDD" id="cd06558">
    <property type="entry name" value="crotonase-like"/>
    <property type="match status" value="1"/>
</dbReference>